<feature type="transmembrane region" description="Helical" evidence="7">
    <location>
        <begin position="95"/>
        <end position="120"/>
    </location>
</feature>
<name>A2DXA4_TRIV3</name>
<dbReference type="InParanoid" id="A2DXA4"/>
<evidence type="ECO:0000313" key="11">
    <source>
        <dbReference type="Proteomes" id="UP000001542"/>
    </source>
</evidence>
<feature type="transmembrane region" description="Helical" evidence="7">
    <location>
        <begin position="182"/>
        <end position="199"/>
    </location>
</feature>
<feature type="transmembrane region" description="Helical" evidence="7">
    <location>
        <begin position="62"/>
        <end position="83"/>
    </location>
</feature>
<keyword evidence="4 7" id="KW-0812">Transmembrane</keyword>
<reference evidence="10" key="1">
    <citation type="submission" date="2006-10" db="EMBL/GenBank/DDBJ databases">
        <authorList>
            <person name="Amadeo P."/>
            <person name="Zhao Q."/>
            <person name="Wortman J."/>
            <person name="Fraser-Liggett C."/>
            <person name="Carlton J."/>
        </authorList>
    </citation>
    <scope>NUCLEOTIDE SEQUENCE</scope>
    <source>
        <strain evidence="10">G3</strain>
    </source>
</reference>
<dbReference type="RefSeq" id="XP_001327209.1">
    <property type="nucleotide sequence ID" value="XM_001327174.1"/>
</dbReference>
<feature type="transmembrane region" description="Helical" evidence="7">
    <location>
        <begin position="288"/>
        <end position="309"/>
    </location>
</feature>
<dbReference type="EMBL" id="DS113262">
    <property type="protein sequence ID" value="EAY14986.1"/>
    <property type="molecule type" value="Genomic_DNA"/>
</dbReference>
<proteinExistence type="inferred from homology"/>
<dbReference type="VEuPathDB" id="TrichDB:TVAGG3_0672990"/>
<evidence type="ECO:0000259" key="8">
    <source>
        <dbReference type="Pfam" id="PF00324"/>
    </source>
</evidence>
<dbReference type="OMA" id="PWMITEQ"/>
<gene>
    <name evidence="10" type="ORF">TVAG_397170</name>
</gene>
<evidence type="ECO:0000256" key="1">
    <source>
        <dbReference type="ARBA" id="ARBA00004141"/>
    </source>
</evidence>
<evidence type="ECO:0000256" key="3">
    <source>
        <dbReference type="ARBA" id="ARBA00022448"/>
    </source>
</evidence>
<feature type="domain" description="SLC12A transporter C-terminal" evidence="9">
    <location>
        <begin position="652"/>
        <end position="812"/>
    </location>
</feature>
<feature type="domain" description="Amino acid permease/ SLC12A" evidence="8">
    <location>
        <begin position="67"/>
        <end position="490"/>
    </location>
</feature>
<evidence type="ECO:0000256" key="5">
    <source>
        <dbReference type="ARBA" id="ARBA00022989"/>
    </source>
</evidence>
<dbReference type="Pfam" id="PF03522">
    <property type="entry name" value="SLC12"/>
    <property type="match status" value="1"/>
</dbReference>
<feature type="transmembrane region" description="Helical" evidence="7">
    <location>
        <begin position="410"/>
        <end position="429"/>
    </location>
</feature>
<feature type="transmembrane region" description="Helical" evidence="7">
    <location>
        <begin position="141"/>
        <end position="162"/>
    </location>
</feature>
<evidence type="ECO:0000256" key="6">
    <source>
        <dbReference type="ARBA" id="ARBA00023136"/>
    </source>
</evidence>
<organism evidence="10 11">
    <name type="scientific">Trichomonas vaginalis (strain ATCC PRA-98 / G3)</name>
    <dbReference type="NCBI Taxonomy" id="412133"/>
    <lineage>
        <taxon>Eukaryota</taxon>
        <taxon>Metamonada</taxon>
        <taxon>Parabasalia</taxon>
        <taxon>Trichomonadida</taxon>
        <taxon>Trichomonadidae</taxon>
        <taxon>Trichomonas</taxon>
    </lineage>
</organism>
<evidence type="ECO:0000256" key="7">
    <source>
        <dbReference type="SAM" id="Phobius"/>
    </source>
</evidence>
<keyword evidence="3" id="KW-0813">Transport</keyword>
<dbReference type="GO" id="GO:0016020">
    <property type="term" value="C:membrane"/>
    <property type="evidence" value="ECO:0007669"/>
    <property type="project" value="UniProtKB-SubCell"/>
</dbReference>
<accession>A2DXA4</accession>
<dbReference type="KEGG" id="tva:4772986"/>
<comment type="subcellular location">
    <subcellularLocation>
        <location evidence="1">Membrane</location>
        <topology evidence="1">Multi-pass membrane protein</topology>
    </subcellularLocation>
</comment>
<feature type="transmembrane region" description="Helical" evidence="7">
    <location>
        <begin position="211"/>
        <end position="229"/>
    </location>
</feature>
<keyword evidence="6 7" id="KW-0472">Membrane</keyword>
<feature type="transmembrane region" description="Helical" evidence="7">
    <location>
        <begin position="329"/>
        <end position="351"/>
    </location>
</feature>
<dbReference type="Pfam" id="PF00324">
    <property type="entry name" value="AA_permease"/>
    <property type="match status" value="1"/>
</dbReference>
<evidence type="ECO:0000256" key="4">
    <source>
        <dbReference type="ARBA" id="ARBA00022692"/>
    </source>
</evidence>
<dbReference type="GO" id="GO:0015377">
    <property type="term" value="F:chloride:monoatomic cation symporter activity"/>
    <property type="evidence" value="ECO:0007669"/>
    <property type="project" value="InterPro"/>
</dbReference>
<sequence length="813" mass="89643">MELKNLDNSMIPSPLDEHEHLPDTAFYNDWGLPRQKLVDIRADKEAEKHEKSNEKKYESPNFGTFNGVYMRCILSILSAVYYLRLGWVVGNCGLVMALVLILVSGVATILTTLSLSAIVSNGLVRGGGVYYFISRSLGADWGGTIGVIFSFATTFSAVLHSFSFVDVVQAWHGGYITNGGKWDHEIIAISLIFILLLIICTSLKVECYMEYCLSALIGVAMIGFFFGLLNKNTPRWKVSNLKNNLWASYLPGENFFTVFAVFFPGCTGIMAGANISGDLADPQKSIPVGTIGAIITTTLLNMITAIILASAATKNVLLTDTTIMCDMSLWGPLVYLGIIGAAVSSASAALIGGPKTFQSLCEDKILPKVFDFFAVGKASSNDPVRGFILGFLIVAVSCFIFKDLNTVGTILTMFFLISFALICAACLVGSMSRSPSWRPSWKYHHPILDVLGAALMIIGMFLINWVFSLATVGACLAILAYFHWGVTNANNWGEFPISLLFTDTVSKLEKLGGIQDNVKTYRPQIEYVIDAERESSVEKSIINMLPFNQVIDKSYSIMGISCLGILSDEQKDTINNAGFTHYWGSIDADLCSRLIANAVGYGKVKPNIIATHFSTSPRFFSLVCAAIDSSMGVLISRNFDTFDINVENHFPLDIWWLADDGGLTLLVGYLLSTHSAWKKCDIRLFTILPDGREITDVQVKLSKLLHLFRIKAQILVVKGMSELPKEDMYAQWNDCKIQAQNDTDTKAVNKFLKLREFLMKYSDNSSLIICTIPIPKVNVTPELWTSLMGFVSDSMPPFIWSRGNNENVITFSA</sequence>
<dbReference type="VEuPathDB" id="TrichDB:TVAG_397170"/>
<dbReference type="FunCoup" id="A2DXA4">
    <property type="interactions" value="68"/>
</dbReference>
<evidence type="ECO:0000256" key="2">
    <source>
        <dbReference type="ARBA" id="ARBA00010593"/>
    </source>
</evidence>
<dbReference type="PANTHER" id="PTHR11827:SF72">
    <property type="entry name" value="GH08340P"/>
    <property type="match status" value="1"/>
</dbReference>
<dbReference type="InterPro" id="IPR004841">
    <property type="entry name" value="AA-permease/SLC12A_dom"/>
</dbReference>
<reference evidence="10" key="2">
    <citation type="journal article" date="2007" name="Science">
        <title>Draft genome sequence of the sexually transmitted pathogen Trichomonas vaginalis.</title>
        <authorList>
            <person name="Carlton J.M."/>
            <person name="Hirt R.P."/>
            <person name="Silva J.C."/>
            <person name="Delcher A.L."/>
            <person name="Schatz M."/>
            <person name="Zhao Q."/>
            <person name="Wortman J.R."/>
            <person name="Bidwell S.L."/>
            <person name="Alsmark U.C.M."/>
            <person name="Besteiro S."/>
            <person name="Sicheritz-Ponten T."/>
            <person name="Noel C.J."/>
            <person name="Dacks J.B."/>
            <person name="Foster P.G."/>
            <person name="Simillion C."/>
            <person name="Van de Peer Y."/>
            <person name="Miranda-Saavedra D."/>
            <person name="Barton G.J."/>
            <person name="Westrop G.D."/>
            <person name="Mueller S."/>
            <person name="Dessi D."/>
            <person name="Fiori P.L."/>
            <person name="Ren Q."/>
            <person name="Paulsen I."/>
            <person name="Zhang H."/>
            <person name="Bastida-Corcuera F.D."/>
            <person name="Simoes-Barbosa A."/>
            <person name="Brown M.T."/>
            <person name="Hayes R.D."/>
            <person name="Mukherjee M."/>
            <person name="Okumura C.Y."/>
            <person name="Schneider R."/>
            <person name="Smith A.J."/>
            <person name="Vanacova S."/>
            <person name="Villalvazo M."/>
            <person name="Haas B.J."/>
            <person name="Pertea M."/>
            <person name="Feldblyum T.V."/>
            <person name="Utterback T.R."/>
            <person name="Shu C.L."/>
            <person name="Osoegawa K."/>
            <person name="de Jong P.J."/>
            <person name="Hrdy I."/>
            <person name="Horvathova L."/>
            <person name="Zubacova Z."/>
            <person name="Dolezal P."/>
            <person name="Malik S.B."/>
            <person name="Logsdon J.M. Jr."/>
            <person name="Henze K."/>
            <person name="Gupta A."/>
            <person name="Wang C.C."/>
            <person name="Dunne R.L."/>
            <person name="Upcroft J.A."/>
            <person name="Upcroft P."/>
            <person name="White O."/>
            <person name="Salzberg S.L."/>
            <person name="Tang P."/>
            <person name="Chiu C.-H."/>
            <person name="Lee Y.-S."/>
            <person name="Embley T.M."/>
            <person name="Coombs G.H."/>
            <person name="Mottram J.C."/>
            <person name="Tachezy J."/>
            <person name="Fraser-Liggett C.M."/>
            <person name="Johnson P.J."/>
        </authorList>
    </citation>
    <scope>NUCLEOTIDE SEQUENCE [LARGE SCALE GENOMIC DNA]</scope>
    <source>
        <strain evidence="10">G3</strain>
    </source>
</reference>
<comment type="similarity">
    <text evidence="2">Belongs to the SLC12A transporter family.</text>
</comment>
<dbReference type="SMR" id="A2DXA4"/>
<dbReference type="AlphaFoldDB" id="A2DXA4"/>
<dbReference type="OrthoDB" id="2020542at2759"/>
<keyword evidence="5 7" id="KW-1133">Transmembrane helix</keyword>
<dbReference type="InterPro" id="IPR004842">
    <property type="entry name" value="SLC12A_fam"/>
</dbReference>
<dbReference type="Proteomes" id="UP000001542">
    <property type="component" value="Unassembled WGS sequence"/>
</dbReference>
<dbReference type="InterPro" id="IPR018491">
    <property type="entry name" value="SLC12_C"/>
</dbReference>
<dbReference type="PANTHER" id="PTHR11827">
    <property type="entry name" value="SOLUTE CARRIER FAMILY 12, CATION COTRANSPORTERS"/>
    <property type="match status" value="1"/>
</dbReference>
<dbReference type="STRING" id="5722.A2DXA4"/>
<evidence type="ECO:0000313" key="10">
    <source>
        <dbReference type="EMBL" id="EAY14986.1"/>
    </source>
</evidence>
<feature type="transmembrane region" description="Helical" evidence="7">
    <location>
        <begin position="450"/>
        <end position="482"/>
    </location>
</feature>
<dbReference type="eggNOG" id="KOG2083">
    <property type="taxonomic scope" value="Eukaryota"/>
</dbReference>
<evidence type="ECO:0000259" key="9">
    <source>
        <dbReference type="Pfam" id="PF03522"/>
    </source>
</evidence>
<dbReference type="Gene3D" id="1.20.1740.10">
    <property type="entry name" value="Amino acid/polyamine transporter I"/>
    <property type="match status" value="1"/>
</dbReference>
<feature type="transmembrane region" description="Helical" evidence="7">
    <location>
        <begin position="255"/>
        <end position="276"/>
    </location>
</feature>
<keyword evidence="11" id="KW-1185">Reference proteome</keyword>
<feature type="transmembrane region" description="Helical" evidence="7">
    <location>
        <begin position="386"/>
        <end position="404"/>
    </location>
</feature>
<protein>
    <submittedName>
        <fullName evidence="10">Amino acid permease family protein</fullName>
    </submittedName>
</protein>
<dbReference type="FunFam" id="1.20.1740.10:FF:000013">
    <property type="entry name" value="Solute carrier family 12 member"/>
    <property type="match status" value="1"/>
</dbReference>